<reference evidence="2 3" key="1">
    <citation type="submission" date="2021-03" db="EMBL/GenBank/DDBJ databases">
        <title>Draft genome and methylome analysis of Thiotrix fructosivoruns ATCC 49748.</title>
        <authorList>
            <person name="Fomenkov A."/>
            <person name="Grabovich M.Y."/>
            <person name="Roberts R.J."/>
        </authorList>
    </citation>
    <scope>NUCLEOTIDE SEQUENCE [LARGE SCALE GENOMIC DNA]</scope>
    <source>
        <strain evidence="2 3">ATCC 49748</strain>
    </source>
</reference>
<dbReference type="InterPro" id="IPR042095">
    <property type="entry name" value="SUMF_sf"/>
</dbReference>
<dbReference type="EMBL" id="JAFMPM010000008">
    <property type="protein sequence ID" value="MBO0615096.1"/>
    <property type="molecule type" value="Genomic_DNA"/>
</dbReference>
<comment type="caution">
    <text evidence="2">The sequence shown here is derived from an EMBL/GenBank/DDBJ whole genome shotgun (WGS) entry which is preliminary data.</text>
</comment>
<proteinExistence type="predicted"/>
<name>A0ABS3IQ31_9GAMM</name>
<evidence type="ECO:0000313" key="3">
    <source>
        <dbReference type="Proteomes" id="UP000664466"/>
    </source>
</evidence>
<dbReference type="Pfam" id="PF03781">
    <property type="entry name" value="FGE-sulfatase"/>
    <property type="match status" value="1"/>
</dbReference>
<dbReference type="PANTHER" id="PTHR23150">
    <property type="entry name" value="SULFATASE MODIFYING FACTOR 1, 2"/>
    <property type="match status" value="1"/>
</dbReference>
<dbReference type="Proteomes" id="UP000664466">
    <property type="component" value="Unassembled WGS sequence"/>
</dbReference>
<protein>
    <submittedName>
        <fullName evidence="2">Formylglycine-generating enzyme family protein</fullName>
    </submittedName>
</protein>
<keyword evidence="3" id="KW-1185">Reference proteome</keyword>
<dbReference type="InterPro" id="IPR005532">
    <property type="entry name" value="SUMF_dom"/>
</dbReference>
<dbReference type="InterPro" id="IPR016187">
    <property type="entry name" value="CTDL_fold"/>
</dbReference>
<accession>A0ABS3IQ31</accession>
<dbReference type="Gene3D" id="3.90.1580.10">
    <property type="entry name" value="paralog of FGE (formylglycine-generating enzyme)"/>
    <property type="match status" value="1"/>
</dbReference>
<gene>
    <name evidence="2" type="ORF">J1836_19550</name>
</gene>
<dbReference type="PANTHER" id="PTHR23150:SF35">
    <property type="entry name" value="BLL6746 PROTEIN"/>
    <property type="match status" value="1"/>
</dbReference>
<feature type="domain" description="Sulfatase-modifying factor enzyme-like" evidence="1">
    <location>
        <begin position="51"/>
        <end position="293"/>
    </location>
</feature>
<dbReference type="SUPFAM" id="SSF56436">
    <property type="entry name" value="C-type lectin-like"/>
    <property type="match status" value="1"/>
</dbReference>
<evidence type="ECO:0000313" key="2">
    <source>
        <dbReference type="EMBL" id="MBO0615096.1"/>
    </source>
</evidence>
<sequence length="296" mass="32829">MGVGGNTFVREIPFIPPSLVSFFAQDGEQTSNNVINKLSKASQQSQPTTVTPTMVKINGGKFTMGCDSEREDGCLANEKPAHEVNVLTFWMSKTEVTVRQYMVCVNTGACPKPQWQEKNAPSYYKAMGEALIGDNYPIVGVSQPNAIAYVQWLSQQTTKKYRLPTEAEWEYAARAGTNTAYSWGNGIGKNNANCSGDLCGDKFNYTSPVGSFAENPFGLYDMHGNVNEWMEDCWKDNYNDAPVDGNARQGCRMNASGVLRGGAWFYEPQWLRSASRNGYPLDFRINFVGFRIASTN</sequence>
<evidence type="ECO:0000259" key="1">
    <source>
        <dbReference type="Pfam" id="PF03781"/>
    </source>
</evidence>
<organism evidence="2 3">
    <name type="scientific">Thiothrix fructosivorans</name>
    <dbReference type="NCBI Taxonomy" id="111770"/>
    <lineage>
        <taxon>Bacteria</taxon>
        <taxon>Pseudomonadati</taxon>
        <taxon>Pseudomonadota</taxon>
        <taxon>Gammaproteobacteria</taxon>
        <taxon>Thiotrichales</taxon>
        <taxon>Thiotrichaceae</taxon>
        <taxon>Thiothrix</taxon>
    </lineage>
</organism>
<dbReference type="InterPro" id="IPR051043">
    <property type="entry name" value="Sulfatase_Mod_Factor_Kinase"/>
</dbReference>